<organism evidence="1 2">
    <name type="scientific">Scopulibacillus darangshiensis</name>
    <dbReference type="NCBI Taxonomy" id="442528"/>
    <lineage>
        <taxon>Bacteria</taxon>
        <taxon>Bacillati</taxon>
        <taxon>Bacillota</taxon>
        <taxon>Bacilli</taxon>
        <taxon>Bacillales</taxon>
        <taxon>Sporolactobacillaceae</taxon>
        <taxon>Scopulibacillus</taxon>
    </lineage>
</organism>
<sequence length="163" mass="18068">MDLLPLLNRLEILLFTIENGLELLSATIKGATKVAFHGNLVGSLISKFTGFDDKIKSLVNNALDPLDEIAANVESIRKAVGSLITDYPTLLTNFKPYFDNAVFQKSDYHNVYLYNQVALNILQEMDLLFSDIVTQLAHHKANAIDALCAVSKNVKGNMKLLDE</sequence>
<evidence type="ECO:0000313" key="1">
    <source>
        <dbReference type="EMBL" id="TCP29050.1"/>
    </source>
</evidence>
<evidence type="ECO:0000313" key="2">
    <source>
        <dbReference type="Proteomes" id="UP000295416"/>
    </source>
</evidence>
<name>A0A4R2P2W8_9BACL</name>
<gene>
    <name evidence="1" type="ORF">EV207_11386</name>
</gene>
<comment type="caution">
    <text evidence="1">The sequence shown here is derived from an EMBL/GenBank/DDBJ whole genome shotgun (WGS) entry which is preliminary data.</text>
</comment>
<dbReference type="OrthoDB" id="2747668at2"/>
<keyword evidence="2" id="KW-1185">Reference proteome</keyword>
<protein>
    <submittedName>
        <fullName evidence="1">Uncharacterized protein</fullName>
    </submittedName>
</protein>
<reference evidence="1 2" key="1">
    <citation type="submission" date="2019-03" db="EMBL/GenBank/DDBJ databases">
        <title>Genomic Encyclopedia of Type Strains, Phase IV (KMG-IV): sequencing the most valuable type-strain genomes for metagenomic binning, comparative biology and taxonomic classification.</title>
        <authorList>
            <person name="Goeker M."/>
        </authorList>
    </citation>
    <scope>NUCLEOTIDE SEQUENCE [LARGE SCALE GENOMIC DNA]</scope>
    <source>
        <strain evidence="1 2">DSM 19377</strain>
    </source>
</reference>
<dbReference type="RefSeq" id="WP_132746155.1">
    <property type="nucleotide sequence ID" value="NZ_SLXK01000013.1"/>
</dbReference>
<accession>A0A4R2P2W8</accession>
<dbReference type="AlphaFoldDB" id="A0A4R2P2W8"/>
<proteinExistence type="predicted"/>
<dbReference type="EMBL" id="SLXK01000013">
    <property type="protein sequence ID" value="TCP29050.1"/>
    <property type="molecule type" value="Genomic_DNA"/>
</dbReference>
<dbReference type="Proteomes" id="UP000295416">
    <property type="component" value="Unassembled WGS sequence"/>
</dbReference>